<dbReference type="EMBL" id="CAJNOQ010010838">
    <property type="protein sequence ID" value="CAF1262234.1"/>
    <property type="molecule type" value="Genomic_DNA"/>
</dbReference>
<dbReference type="Proteomes" id="UP000681722">
    <property type="component" value="Unassembled WGS sequence"/>
</dbReference>
<dbReference type="AlphaFoldDB" id="A0A815ANX5"/>
<dbReference type="Gene3D" id="3.40.50.720">
    <property type="entry name" value="NAD(P)-binding Rossmann-like Domain"/>
    <property type="match status" value="1"/>
</dbReference>
<dbReference type="Proteomes" id="UP000682733">
    <property type="component" value="Unassembled WGS sequence"/>
</dbReference>
<dbReference type="Proteomes" id="UP000663829">
    <property type="component" value="Unassembled WGS sequence"/>
</dbReference>
<dbReference type="PANTHER" id="PTHR32487">
    <property type="entry name" value="3-OXO-DELTA(4,5)-STEROID 5-BETA-REDUCTASE"/>
    <property type="match status" value="1"/>
</dbReference>
<evidence type="ECO:0000313" key="4">
    <source>
        <dbReference type="EMBL" id="CAF3780223.1"/>
    </source>
</evidence>
<keyword evidence="6" id="KW-1185">Reference proteome</keyword>
<feature type="domain" description="PRISE-like Rossmann-fold" evidence="1">
    <location>
        <begin position="8"/>
        <end position="375"/>
    </location>
</feature>
<gene>
    <name evidence="3" type="ORF">GPM918_LOCUS26664</name>
    <name evidence="2" type="ORF">OVA965_LOCUS15055</name>
    <name evidence="5" type="ORF">SRO942_LOCUS26855</name>
    <name evidence="4" type="ORF">TMI583_LOCUS15062</name>
</gene>
<dbReference type="InterPro" id="IPR055222">
    <property type="entry name" value="PRISE-like_Rossmann-fold"/>
</dbReference>
<accession>A0A815ANX5</accession>
<comment type="caution">
    <text evidence="3">The sequence shown here is derived from an EMBL/GenBank/DDBJ whole genome shotgun (WGS) entry which is preliminary data.</text>
</comment>
<dbReference type="Pfam" id="PF22917">
    <property type="entry name" value="PRISE"/>
    <property type="match status" value="1"/>
</dbReference>
<dbReference type="Proteomes" id="UP000677228">
    <property type="component" value="Unassembled WGS sequence"/>
</dbReference>
<proteinExistence type="predicted"/>
<dbReference type="EMBL" id="CAJOBA010006693">
    <property type="protein sequence ID" value="CAF3780223.1"/>
    <property type="molecule type" value="Genomic_DNA"/>
</dbReference>
<name>A0A815ANX5_9BILA</name>
<organism evidence="3 6">
    <name type="scientific">Didymodactylos carnosus</name>
    <dbReference type="NCBI Taxonomy" id="1234261"/>
    <lineage>
        <taxon>Eukaryota</taxon>
        <taxon>Metazoa</taxon>
        <taxon>Spiralia</taxon>
        <taxon>Gnathifera</taxon>
        <taxon>Rotifera</taxon>
        <taxon>Eurotatoria</taxon>
        <taxon>Bdelloidea</taxon>
        <taxon>Philodinida</taxon>
        <taxon>Philodinidae</taxon>
        <taxon>Didymodactylos</taxon>
    </lineage>
</organism>
<dbReference type="OrthoDB" id="1731983at2759"/>
<evidence type="ECO:0000259" key="1">
    <source>
        <dbReference type="Pfam" id="PF22917"/>
    </source>
</evidence>
<dbReference type="EMBL" id="CAJNOK010006683">
    <property type="protein sequence ID" value="CAF1011315.1"/>
    <property type="molecule type" value="Genomic_DNA"/>
</dbReference>
<reference evidence="3" key="1">
    <citation type="submission" date="2021-02" db="EMBL/GenBank/DDBJ databases">
        <authorList>
            <person name="Nowell W R."/>
        </authorList>
    </citation>
    <scope>NUCLEOTIDE SEQUENCE</scope>
</reference>
<dbReference type="InterPro" id="IPR036291">
    <property type="entry name" value="NAD(P)-bd_dom_sf"/>
</dbReference>
<dbReference type="EMBL" id="CAJOBC010019262">
    <property type="protein sequence ID" value="CAF4041093.1"/>
    <property type="molecule type" value="Genomic_DNA"/>
</dbReference>
<evidence type="ECO:0000313" key="3">
    <source>
        <dbReference type="EMBL" id="CAF1262234.1"/>
    </source>
</evidence>
<dbReference type="PANTHER" id="PTHR32487:SF0">
    <property type="entry name" value="3-OXO-DELTA(4,5)-STEROID 5-BETA-REDUCTASE"/>
    <property type="match status" value="1"/>
</dbReference>
<evidence type="ECO:0000313" key="2">
    <source>
        <dbReference type="EMBL" id="CAF1011315.1"/>
    </source>
</evidence>
<evidence type="ECO:0000313" key="6">
    <source>
        <dbReference type="Proteomes" id="UP000663829"/>
    </source>
</evidence>
<protein>
    <recommendedName>
        <fullName evidence="1">PRISE-like Rossmann-fold domain-containing protein</fullName>
    </recommendedName>
</protein>
<dbReference type="CDD" id="cd08948">
    <property type="entry name" value="5beta-POR_like_SDR_a"/>
    <property type="match status" value="1"/>
</dbReference>
<evidence type="ECO:0000313" key="5">
    <source>
        <dbReference type="EMBL" id="CAF4041093.1"/>
    </source>
</evidence>
<dbReference type="SUPFAM" id="SSF51735">
    <property type="entry name" value="NAD(P)-binding Rossmann-fold domains"/>
    <property type="match status" value="1"/>
</dbReference>
<sequence length="376" mass="43308">METNGKTACIFGANGVSGTAMIEALLKEPASEWKSIIALSRRPLQGADFHNDNRLHSLSADLLETDVDTLSDQLSKVNGHEITHVYFYAYIEKQDEKELVNVNRELLKRALDVIVKTVQAEKNHGSFQSFALQTGYKYYGVHKGALYIASRPFQEDAKRHSGSNFYYDQEDLLKEYATKYNFSYLITRPNGNYMNAAVSLAIYCCIRQELNESLAFPGAKSIRKCLSDWSTAANNAEFQLWASIHSKNEIFNIHDGTPIKYSELWHAITEYFDPNSKQQDPKKQDECLPITLVEYMKDKRDVWQRLAQKHQLDPMAFDYATWHFVDFVFGRYHYIFGDVTGDLSRARKLGWTKTYSTVNGFYETFDKLKQLNIIPK</sequence>